<keyword evidence="3" id="KW-1185">Reference proteome</keyword>
<evidence type="ECO:0000313" key="3">
    <source>
        <dbReference type="Proteomes" id="UP000054324"/>
    </source>
</evidence>
<accession>A0A075A4Z5</accession>
<name>A0A075A4Z5_OPIVI</name>
<dbReference type="OrthoDB" id="10422912at2759"/>
<protein>
    <recommendedName>
        <fullName evidence="1">Fibronectin type-III domain-containing protein</fullName>
    </recommendedName>
</protein>
<dbReference type="InterPro" id="IPR003961">
    <property type="entry name" value="FN3_dom"/>
</dbReference>
<dbReference type="CTD" id="20329002"/>
<dbReference type="InterPro" id="IPR013783">
    <property type="entry name" value="Ig-like_fold"/>
</dbReference>
<evidence type="ECO:0000259" key="1">
    <source>
        <dbReference type="PROSITE" id="PS50853"/>
    </source>
</evidence>
<feature type="non-terminal residue" evidence="2">
    <location>
        <position position="520"/>
    </location>
</feature>
<dbReference type="Proteomes" id="UP000054324">
    <property type="component" value="Unassembled WGS sequence"/>
</dbReference>
<dbReference type="RefSeq" id="XP_009173756.1">
    <property type="nucleotide sequence ID" value="XM_009175492.1"/>
</dbReference>
<reference evidence="2 3" key="1">
    <citation type="submission" date="2013-11" db="EMBL/GenBank/DDBJ databases">
        <title>Opisthorchis viverrini - life in the bile duct.</title>
        <authorList>
            <person name="Young N.D."/>
            <person name="Nagarajan N."/>
            <person name="Lin S.J."/>
            <person name="Korhonen P.K."/>
            <person name="Jex A.R."/>
            <person name="Hall R.S."/>
            <person name="Safavi-Hemami H."/>
            <person name="Kaewkong W."/>
            <person name="Bertrand D."/>
            <person name="Gao S."/>
            <person name="Seet Q."/>
            <person name="Wongkham S."/>
            <person name="Teh B.T."/>
            <person name="Wongkham C."/>
            <person name="Intapan P.M."/>
            <person name="Maleewong W."/>
            <person name="Yang X."/>
            <person name="Hu M."/>
            <person name="Wang Z."/>
            <person name="Hofmann A."/>
            <person name="Sternberg P.W."/>
            <person name="Tan P."/>
            <person name="Wang J."/>
            <person name="Gasser R.B."/>
        </authorList>
    </citation>
    <scope>NUCLEOTIDE SEQUENCE [LARGE SCALE GENOMIC DNA]</scope>
</reference>
<gene>
    <name evidence="2" type="ORF">T265_14836</name>
</gene>
<dbReference type="PROSITE" id="PS50853">
    <property type="entry name" value="FN3"/>
    <property type="match status" value="1"/>
</dbReference>
<dbReference type="EMBL" id="KL596895">
    <property type="protein sequence ID" value="KER22499.1"/>
    <property type="molecule type" value="Genomic_DNA"/>
</dbReference>
<feature type="non-terminal residue" evidence="2">
    <location>
        <position position="1"/>
    </location>
</feature>
<dbReference type="AlphaFoldDB" id="A0A075A4Z5"/>
<evidence type="ECO:0000313" key="2">
    <source>
        <dbReference type="EMBL" id="KER22499.1"/>
    </source>
</evidence>
<feature type="domain" description="Fibronectin type-III" evidence="1">
    <location>
        <begin position="296"/>
        <end position="392"/>
    </location>
</feature>
<dbReference type="KEGG" id="ovi:T265_14836"/>
<proteinExistence type="predicted"/>
<dbReference type="InterPro" id="IPR036116">
    <property type="entry name" value="FN3_sf"/>
</dbReference>
<dbReference type="SUPFAM" id="SSF49265">
    <property type="entry name" value="Fibronectin type III"/>
    <property type="match status" value="1"/>
</dbReference>
<dbReference type="Gene3D" id="2.60.40.10">
    <property type="entry name" value="Immunoglobulins"/>
    <property type="match status" value="1"/>
</dbReference>
<organism evidence="2 3">
    <name type="scientific">Opisthorchis viverrini</name>
    <name type="common">Southeast Asian liver fluke</name>
    <dbReference type="NCBI Taxonomy" id="6198"/>
    <lineage>
        <taxon>Eukaryota</taxon>
        <taxon>Metazoa</taxon>
        <taxon>Spiralia</taxon>
        <taxon>Lophotrochozoa</taxon>
        <taxon>Platyhelminthes</taxon>
        <taxon>Trematoda</taxon>
        <taxon>Digenea</taxon>
        <taxon>Opisthorchiida</taxon>
        <taxon>Opisthorchiata</taxon>
        <taxon>Opisthorchiidae</taxon>
        <taxon>Opisthorchis</taxon>
    </lineage>
</organism>
<sequence length="520" mass="58871">ISSEQHLNVRVKNVAPGLQKVTWNVPKISCNCSYLYVIEQRAKGDDSGHVNYLHVPSEQNQEKEDIQLDFEELFEAPNICETYEYRVYTKNMIDGRTNFSATTEMRMDLQMKREYINRRIDGRAEREEKSHRRLFFIFLICSIGPRSTPNLTITWTEVDEVMIFWDLGCSNGSTFDVVAQSDVTELRRSILDEPGLPEYTKFRVSACTSYLVYLDFIAGEFRSPSNFILLNGSFETAIKQIKAENIDTTVQRISWEELGDDSWCAEDVYQVTQTEESDKIIQSHNLSYGESFEPGAPVGVSASFLEPDQLSVRWLPPITAPEVAAFKFLVTASSISDTKYVVRYNVSDLSSTTISVEQCTNYMVYVQTWDEKTGEISDYSSGVLVMPQTPTVAPFRCLAAMPPEGSTSVGVLPGCPSLDRGSREAEVGFEPRTFQFLHRTMVITAERKNAFTPELFIRKYQLDQLQTIGQESKTLTCTLIKKTEHSSSLERVSPNFPKYSLSVAQVQANATKRNASDFGK</sequence>
<dbReference type="GeneID" id="20329002"/>